<evidence type="ECO:0000256" key="1">
    <source>
        <dbReference type="SAM" id="Coils"/>
    </source>
</evidence>
<reference evidence="2 3" key="1">
    <citation type="submission" date="2020-03" db="EMBL/GenBank/DDBJ databases">
        <title>Rubrivivax benzoatilyticus JA2 (sequenced after 10 years sub-culturing).</title>
        <authorList>
            <person name="Gupta D."/>
            <person name="Chintalapati S."/>
            <person name="Chintalapati V.R."/>
        </authorList>
    </citation>
    <scope>NUCLEOTIDE SEQUENCE [LARGE SCALE GENOMIC DNA]</scope>
    <source>
        <strain evidence="2 3">JA2-Mal</strain>
    </source>
</reference>
<dbReference type="RefSeq" id="WP_009858524.1">
    <property type="nucleotide sequence ID" value="NZ_JAAOCD010000001.1"/>
</dbReference>
<evidence type="ECO:0000313" key="3">
    <source>
        <dbReference type="Proteomes" id="UP000802098"/>
    </source>
</evidence>
<dbReference type="Proteomes" id="UP000802098">
    <property type="component" value="Unassembled WGS sequence"/>
</dbReference>
<keyword evidence="1" id="KW-0175">Coiled coil</keyword>
<comment type="caution">
    <text evidence="2">The sequence shown here is derived from an EMBL/GenBank/DDBJ whole genome shotgun (WGS) entry which is preliminary data.</text>
</comment>
<evidence type="ECO:0000313" key="2">
    <source>
        <dbReference type="EMBL" id="NHK97481.1"/>
    </source>
</evidence>
<proteinExistence type="predicted"/>
<dbReference type="EMBL" id="JAAOCD010000001">
    <property type="protein sequence ID" value="NHK97481.1"/>
    <property type="molecule type" value="Genomic_DNA"/>
</dbReference>
<keyword evidence="3" id="KW-1185">Reference proteome</keyword>
<sequence>MKFEIEPLGPIPPEAPTLLLQQGDDIRMLVRRAIHSLGALVSQLKPSDLRLRVALMDDGERWLRALIADAESLRSELQNEKCALDELCRQDAVQRNALDGAVTELMFAADAELATLTKTMRDVIDAGEKYMRGALREAGVPSAEIDRIVTEKNADQRAQTEMRINEASRRYDVLHAFLRDPLRRVQQLDESTRTAVEERQRLRCEQRKASGHGTMG</sequence>
<accession>A0ABX0HV44</accession>
<organism evidence="2 3">
    <name type="scientific">Rubrivivax benzoatilyticus</name>
    <dbReference type="NCBI Taxonomy" id="316997"/>
    <lineage>
        <taxon>Bacteria</taxon>
        <taxon>Pseudomonadati</taxon>
        <taxon>Pseudomonadota</taxon>
        <taxon>Betaproteobacteria</taxon>
        <taxon>Burkholderiales</taxon>
        <taxon>Sphaerotilaceae</taxon>
        <taxon>Rubrivivax</taxon>
    </lineage>
</organism>
<name>A0ABX0HV44_9BURK</name>
<gene>
    <name evidence="2" type="ORF">G7087_03760</name>
</gene>
<protein>
    <submittedName>
        <fullName evidence="2">Uncharacterized protein</fullName>
    </submittedName>
</protein>
<feature type="coiled-coil region" evidence="1">
    <location>
        <begin position="63"/>
        <end position="90"/>
    </location>
</feature>